<evidence type="ECO:0000313" key="8">
    <source>
        <dbReference type="Proteomes" id="UP000178198"/>
    </source>
</evidence>
<dbReference type="GO" id="GO:0032259">
    <property type="term" value="P:methylation"/>
    <property type="evidence" value="ECO:0007669"/>
    <property type="project" value="UniProtKB-KW"/>
</dbReference>
<dbReference type="InterPro" id="IPR029063">
    <property type="entry name" value="SAM-dependent_MTases_sf"/>
</dbReference>
<dbReference type="EC" id="2.1.1.72" evidence="1"/>
<gene>
    <name evidence="7" type="ORF">BIW12_05825</name>
</gene>
<dbReference type="REBASE" id="166439">
    <property type="entry name" value="FspPK15I"/>
</dbReference>
<evidence type="ECO:0000256" key="3">
    <source>
        <dbReference type="ARBA" id="ARBA00022679"/>
    </source>
</evidence>
<keyword evidence="4" id="KW-0949">S-adenosyl-L-methionine</keyword>
<dbReference type="GO" id="GO:0003676">
    <property type="term" value="F:nucleic acid binding"/>
    <property type="evidence" value="ECO:0007669"/>
    <property type="project" value="InterPro"/>
</dbReference>
<organism evidence="7 8">
    <name type="scientific">Flavobacterium commune</name>
    <dbReference type="NCBI Taxonomy" id="1306519"/>
    <lineage>
        <taxon>Bacteria</taxon>
        <taxon>Pseudomonadati</taxon>
        <taxon>Bacteroidota</taxon>
        <taxon>Flavobacteriia</taxon>
        <taxon>Flavobacteriales</taxon>
        <taxon>Flavobacteriaceae</taxon>
        <taxon>Flavobacterium</taxon>
    </lineage>
</organism>
<accession>A0A1D9P8X4</accession>
<protein>
    <recommendedName>
        <fullName evidence="1">site-specific DNA-methyltransferase (adenine-specific)</fullName>
        <ecNumber evidence="1">2.1.1.72</ecNumber>
    </recommendedName>
</protein>
<dbReference type="PRINTS" id="PR00507">
    <property type="entry name" value="N12N6MTFRASE"/>
</dbReference>
<dbReference type="InterPro" id="IPR011639">
    <property type="entry name" value="MethylTrfase_TaqI-like_dom"/>
</dbReference>
<dbReference type="STRING" id="1306519.BIW12_05825"/>
<reference evidence="7 8" key="1">
    <citation type="submission" date="2016-10" db="EMBL/GenBank/DDBJ databases">
        <title>Complete Genome Sequence of Flavobacterium sp. PK15.</title>
        <authorList>
            <person name="Ekwe A."/>
            <person name="Kim S.B."/>
        </authorList>
    </citation>
    <scope>NUCLEOTIDE SEQUENCE [LARGE SCALE GENOMIC DNA]</scope>
    <source>
        <strain evidence="7 8">PK15</strain>
    </source>
</reference>
<evidence type="ECO:0000256" key="2">
    <source>
        <dbReference type="ARBA" id="ARBA00022603"/>
    </source>
</evidence>
<dbReference type="GO" id="GO:0009007">
    <property type="term" value="F:site-specific DNA-methyltransferase (adenine-specific) activity"/>
    <property type="evidence" value="ECO:0007669"/>
    <property type="project" value="UniProtKB-EC"/>
</dbReference>
<dbReference type="RefSeq" id="WP_071184237.1">
    <property type="nucleotide sequence ID" value="NZ_CP017774.1"/>
</dbReference>
<feature type="domain" description="Type II methyltransferase M.TaqI-like" evidence="6">
    <location>
        <begin position="381"/>
        <end position="544"/>
    </location>
</feature>
<dbReference type="AlphaFoldDB" id="A0A1D9P8X4"/>
<dbReference type="InterPro" id="IPR050953">
    <property type="entry name" value="N4_N6_ade-DNA_methylase"/>
</dbReference>
<dbReference type="PANTHER" id="PTHR33841">
    <property type="entry name" value="DNA METHYLTRANSFERASE YEEA-RELATED"/>
    <property type="match status" value="1"/>
</dbReference>
<keyword evidence="3" id="KW-0808">Transferase</keyword>
<dbReference type="PROSITE" id="PS00092">
    <property type="entry name" value="N6_MTASE"/>
    <property type="match status" value="1"/>
</dbReference>
<name>A0A1D9P8X4_9FLAO</name>
<comment type="catalytic activity">
    <reaction evidence="5">
        <text>a 2'-deoxyadenosine in DNA + S-adenosyl-L-methionine = an N(6)-methyl-2'-deoxyadenosine in DNA + S-adenosyl-L-homocysteine + H(+)</text>
        <dbReference type="Rhea" id="RHEA:15197"/>
        <dbReference type="Rhea" id="RHEA-COMP:12418"/>
        <dbReference type="Rhea" id="RHEA-COMP:12419"/>
        <dbReference type="ChEBI" id="CHEBI:15378"/>
        <dbReference type="ChEBI" id="CHEBI:57856"/>
        <dbReference type="ChEBI" id="CHEBI:59789"/>
        <dbReference type="ChEBI" id="CHEBI:90615"/>
        <dbReference type="ChEBI" id="CHEBI:90616"/>
        <dbReference type="EC" id="2.1.1.72"/>
    </reaction>
</comment>
<keyword evidence="2" id="KW-0489">Methyltransferase</keyword>
<evidence type="ECO:0000256" key="4">
    <source>
        <dbReference type="ARBA" id="ARBA00022691"/>
    </source>
</evidence>
<proteinExistence type="predicted"/>
<sequence>MSLKLILEKLDLLEKDGLIYFSDIEEDKIKNFANRVKESLIKIKPDACFCINNEPLILFFENPENLEILQKQIWNFNQSPAIIIKQNNQWIVKNGFKLLEGNKELETLAESNDILDFEYFKIITGETWEKYKSKFENKNRVDYFLLKNIEDARNLLTSKDKGNLHPKIANSLIGRVIFIRYLIDRKVELKSYKILQKEDFYNLLSESEKAYNFFKQVRNDFNGNLFPLKYEINNILIHENDFVNDNHLELIISLLKGDNLKNGITQVSLFDIYDFSIIPIEFISNVYEKFIGVENQATQGAYYTPLFLVDYIQQQTVTKYFQDNPSEYNCKVLDPSCGSGIFLVETLRQIITQYQRINPDFHTDESYEKYKNTLKKLLQDNIFGIDKDENAINVAIFSLYITLLDYLTPRSIVGFKFPILINSNFFADDFFNKNGDYNITLKNNHFQFILGNPPWATKHNKEKQLFEKYIESRKIEEQSNLEIENREIAEAFLVRVSDFNFEQCAFIITSKILYKISRKKEKKGVFRKYFLSRFKISQVFELSSVRHQVFDKSNDKAVAPATILFFSKSDNIEENRKNIITHISLKPNLFFETFKLMVIEKYDYKELLQSYFIDEDWIWKVLVYGNILDYHFIKRLKTNKSIYDYISDPSHFIFGKGISIGGGDKNPIVEHQKIKYSIDSKNKGLKPFDISYSNNFLSDYEFVHRQRKLELFKNPVLLVGKGISNSFMAKSAISYDDVIYTDAITGIKPLDEKGFSIINILLALFNSELFSYFLVLTNSSIGIEREQSHDKDDKFSVPLIESNNIEFKTKINQISKLIIEENEITFETFRKQEIKNEIAVLKNKINNAIYNLYDLSITEKDLVNYNNTVTIPLLKGTDVKKKNVSKKIAYKESVLEDYAQVFINHFGNRFNSDNKYFEVEILYSNHTILMKFKVIPQASKEKKKILWKKEGDKELLKNISNLSFENLSNNLFMQKDVKGFEEDFFYIAKPNQYKSWHPALSYLDLAEFIDALHNPKKIGNE</sequence>
<keyword evidence="8" id="KW-1185">Reference proteome</keyword>
<dbReference type="Proteomes" id="UP000178198">
    <property type="component" value="Chromosome"/>
</dbReference>
<dbReference type="Gene3D" id="3.40.50.150">
    <property type="entry name" value="Vaccinia Virus protein VP39"/>
    <property type="match status" value="1"/>
</dbReference>
<dbReference type="PANTHER" id="PTHR33841:SF1">
    <property type="entry name" value="DNA METHYLTRANSFERASE A"/>
    <property type="match status" value="1"/>
</dbReference>
<evidence type="ECO:0000256" key="5">
    <source>
        <dbReference type="ARBA" id="ARBA00047942"/>
    </source>
</evidence>
<dbReference type="GO" id="GO:0006304">
    <property type="term" value="P:DNA modification"/>
    <property type="evidence" value="ECO:0007669"/>
    <property type="project" value="InterPro"/>
</dbReference>
<evidence type="ECO:0000313" key="7">
    <source>
        <dbReference type="EMBL" id="AOZ98992.1"/>
    </source>
</evidence>
<dbReference type="EMBL" id="CP017774">
    <property type="protein sequence ID" value="AOZ98992.1"/>
    <property type="molecule type" value="Genomic_DNA"/>
</dbReference>
<dbReference type="InterPro" id="IPR002052">
    <property type="entry name" value="DNA_methylase_N6_adenine_CS"/>
</dbReference>
<dbReference type="Pfam" id="PF07669">
    <property type="entry name" value="Eco57I"/>
    <property type="match status" value="1"/>
</dbReference>
<evidence type="ECO:0000256" key="1">
    <source>
        <dbReference type="ARBA" id="ARBA00011900"/>
    </source>
</evidence>
<evidence type="ECO:0000259" key="6">
    <source>
        <dbReference type="Pfam" id="PF07669"/>
    </source>
</evidence>
<dbReference type="SUPFAM" id="SSF53335">
    <property type="entry name" value="S-adenosyl-L-methionine-dependent methyltransferases"/>
    <property type="match status" value="1"/>
</dbReference>
<dbReference type="OrthoDB" id="32195at2"/>
<dbReference type="KEGG" id="fcm:BIW12_05825"/>